<feature type="transmembrane region" description="Helical" evidence="1">
    <location>
        <begin position="84"/>
        <end position="106"/>
    </location>
</feature>
<accession>A0A2T0K5F6</accession>
<sequence length="200" mass="20911">MNLLRTLRRPDWIDELHGLLLLGTVLTGAGGVAAVIATLAGQPIEVEVATETALRPDALTGAPAGVVLGDSLVLDVTDPTAAQLGWALLATLPRFVLITATLALLWRAIGRARRTDPFRSGLAASLRSLGILLIGGGLFAWVAEVVARFGLSATVDVGGTYTTLDLTVPAVWLFLGITLLAVGEIVRRGQEMRADLDGVV</sequence>
<evidence type="ECO:0008006" key="4">
    <source>
        <dbReference type="Google" id="ProtNLM"/>
    </source>
</evidence>
<feature type="transmembrane region" description="Helical" evidence="1">
    <location>
        <begin position="20"/>
        <end position="40"/>
    </location>
</feature>
<evidence type="ECO:0000256" key="1">
    <source>
        <dbReference type="SAM" id="Phobius"/>
    </source>
</evidence>
<evidence type="ECO:0000313" key="2">
    <source>
        <dbReference type="EMBL" id="PRX18194.1"/>
    </source>
</evidence>
<protein>
    <recommendedName>
        <fullName evidence="4">DUF2975 family protein</fullName>
    </recommendedName>
</protein>
<dbReference type="AlphaFoldDB" id="A0A2T0K5F6"/>
<gene>
    <name evidence="2" type="ORF">CLV67_11327</name>
</gene>
<name>A0A2T0K5F6_9ACTN</name>
<keyword evidence="3" id="KW-1185">Reference proteome</keyword>
<proteinExistence type="predicted"/>
<reference evidence="2 3" key="1">
    <citation type="submission" date="2018-03" db="EMBL/GenBank/DDBJ databases">
        <title>Genomic Encyclopedia of Archaeal and Bacterial Type Strains, Phase II (KMG-II): from individual species to whole genera.</title>
        <authorList>
            <person name="Goeker M."/>
        </authorList>
    </citation>
    <scope>NUCLEOTIDE SEQUENCE [LARGE SCALE GENOMIC DNA]</scope>
    <source>
        <strain evidence="2 3">DSM 43146</strain>
    </source>
</reference>
<organism evidence="2 3">
    <name type="scientific">Actinoplanes italicus</name>
    <dbReference type="NCBI Taxonomy" id="113567"/>
    <lineage>
        <taxon>Bacteria</taxon>
        <taxon>Bacillati</taxon>
        <taxon>Actinomycetota</taxon>
        <taxon>Actinomycetes</taxon>
        <taxon>Micromonosporales</taxon>
        <taxon>Micromonosporaceae</taxon>
        <taxon>Actinoplanes</taxon>
    </lineage>
</organism>
<evidence type="ECO:0000313" key="3">
    <source>
        <dbReference type="Proteomes" id="UP000239415"/>
    </source>
</evidence>
<dbReference type="Proteomes" id="UP000239415">
    <property type="component" value="Unassembled WGS sequence"/>
</dbReference>
<dbReference type="RefSeq" id="WP_106323779.1">
    <property type="nucleotide sequence ID" value="NZ_BOMO01000096.1"/>
</dbReference>
<feature type="transmembrane region" description="Helical" evidence="1">
    <location>
        <begin position="126"/>
        <end position="146"/>
    </location>
</feature>
<comment type="caution">
    <text evidence="2">The sequence shown here is derived from an EMBL/GenBank/DDBJ whole genome shotgun (WGS) entry which is preliminary data.</text>
</comment>
<keyword evidence="1" id="KW-1133">Transmembrane helix</keyword>
<dbReference type="OrthoDB" id="3296234at2"/>
<keyword evidence="1" id="KW-0472">Membrane</keyword>
<keyword evidence="1" id="KW-0812">Transmembrane</keyword>
<dbReference type="EMBL" id="PVMZ01000013">
    <property type="protein sequence ID" value="PRX18194.1"/>
    <property type="molecule type" value="Genomic_DNA"/>
</dbReference>
<feature type="transmembrane region" description="Helical" evidence="1">
    <location>
        <begin position="166"/>
        <end position="186"/>
    </location>
</feature>